<dbReference type="EMBL" id="GBXM01014177">
    <property type="protein sequence ID" value="JAH94400.1"/>
    <property type="molecule type" value="Transcribed_RNA"/>
</dbReference>
<evidence type="ECO:0000256" key="1">
    <source>
        <dbReference type="SAM" id="MobiDB-lite"/>
    </source>
</evidence>
<name>A0A0E9WXT1_ANGAN</name>
<reference evidence="2" key="2">
    <citation type="journal article" date="2015" name="Fish Shellfish Immunol.">
        <title>Early steps in the European eel (Anguilla anguilla)-Vibrio vulnificus interaction in the gills: Role of the RtxA13 toxin.</title>
        <authorList>
            <person name="Callol A."/>
            <person name="Pajuelo D."/>
            <person name="Ebbesson L."/>
            <person name="Teles M."/>
            <person name="MacKenzie S."/>
            <person name="Amaro C."/>
        </authorList>
    </citation>
    <scope>NUCLEOTIDE SEQUENCE</scope>
</reference>
<organism evidence="2">
    <name type="scientific">Anguilla anguilla</name>
    <name type="common">European freshwater eel</name>
    <name type="synonym">Muraena anguilla</name>
    <dbReference type="NCBI Taxonomy" id="7936"/>
    <lineage>
        <taxon>Eukaryota</taxon>
        <taxon>Metazoa</taxon>
        <taxon>Chordata</taxon>
        <taxon>Craniata</taxon>
        <taxon>Vertebrata</taxon>
        <taxon>Euteleostomi</taxon>
        <taxon>Actinopterygii</taxon>
        <taxon>Neopterygii</taxon>
        <taxon>Teleostei</taxon>
        <taxon>Anguilliformes</taxon>
        <taxon>Anguillidae</taxon>
        <taxon>Anguilla</taxon>
    </lineage>
</organism>
<feature type="region of interest" description="Disordered" evidence="1">
    <location>
        <begin position="1"/>
        <end position="20"/>
    </location>
</feature>
<dbReference type="AlphaFoldDB" id="A0A0E9WXT1"/>
<accession>A0A0E9WXT1</accession>
<proteinExistence type="predicted"/>
<sequence length="72" mass="7544">MRIHRDHLPSSPPSQPAQITNTQLLPSQSSVNAVSSSTTDPSAISLTVPVSVSLSAFQTLPATVYIDKAEGL</sequence>
<evidence type="ECO:0000313" key="2">
    <source>
        <dbReference type="EMBL" id="JAH94400.1"/>
    </source>
</evidence>
<reference evidence="2" key="1">
    <citation type="submission" date="2014-11" db="EMBL/GenBank/DDBJ databases">
        <authorList>
            <person name="Amaro Gonzalez C."/>
        </authorList>
    </citation>
    <scope>NUCLEOTIDE SEQUENCE</scope>
</reference>
<protein>
    <submittedName>
        <fullName evidence="2">Uncharacterized protein</fullName>
    </submittedName>
</protein>